<dbReference type="Proteomes" id="UP001151760">
    <property type="component" value="Unassembled WGS sequence"/>
</dbReference>
<comment type="caution">
    <text evidence="1">The sequence shown here is derived from an EMBL/GenBank/DDBJ whole genome shotgun (WGS) entry which is preliminary data.</text>
</comment>
<organism evidence="1 2">
    <name type="scientific">Tanacetum coccineum</name>
    <dbReference type="NCBI Taxonomy" id="301880"/>
    <lineage>
        <taxon>Eukaryota</taxon>
        <taxon>Viridiplantae</taxon>
        <taxon>Streptophyta</taxon>
        <taxon>Embryophyta</taxon>
        <taxon>Tracheophyta</taxon>
        <taxon>Spermatophyta</taxon>
        <taxon>Magnoliopsida</taxon>
        <taxon>eudicotyledons</taxon>
        <taxon>Gunneridae</taxon>
        <taxon>Pentapetalae</taxon>
        <taxon>asterids</taxon>
        <taxon>campanulids</taxon>
        <taxon>Asterales</taxon>
        <taxon>Asteraceae</taxon>
        <taxon>Asteroideae</taxon>
        <taxon>Anthemideae</taxon>
        <taxon>Anthemidinae</taxon>
        <taxon>Tanacetum</taxon>
    </lineage>
</organism>
<evidence type="ECO:0000313" key="2">
    <source>
        <dbReference type="Proteomes" id="UP001151760"/>
    </source>
</evidence>
<protein>
    <submittedName>
        <fullName evidence="1">Uncharacterized protein</fullName>
    </submittedName>
</protein>
<sequence length="195" mass="22457">MCTSGTLMTLMIRFRLLKRDKLALNLLKKGLLVRGEAMEASKRRRSMLDYIIQQLSKGSSEGSVQDVSSDEENKADVEVAEKQARNEQLRKIRKWTGEMVQMIDNLLLKRRLKRSLECFVGGRKIETDNDYCQGRQNRRDIPKDIPIVRLEVLSYDIKRSKVRMGIMPTKTELVLEQTQQGVSDKVLVSIEGVEE</sequence>
<keyword evidence="2" id="KW-1185">Reference proteome</keyword>
<accession>A0ABQ5J450</accession>
<reference evidence="1" key="2">
    <citation type="submission" date="2022-01" db="EMBL/GenBank/DDBJ databases">
        <authorList>
            <person name="Yamashiro T."/>
            <person name="Shiraishi A."/>
            <person name="Satake H."/>
            <person name="Nakayama K."/>
        </authorList>
    </citation>
    <scope>NUCLEOTIDE SEQUENCE</scope>
</reference>
<dbReference type="EMBL" id="BQNB010021523">
    <property type="protein sequence ID" value="GJU07283.1"/>
    <property type="molecule type" value="Genomic_DNA"/>
</dbReference>
<name>A0ABQ5J450_9ASTR</name>
<proteinExistence type="predicted"/>
<reference evidence="1" key="1">
    <citation type="journal article" date="2022" name="Int. J. Mol. Sci.">
        <title>Draft Genome of Tanacetum Coccineum: Genomic Comparison of Closely Related Tanacetum-Family Plants.</title>
        <authorList>
            <person name="Yamashiro T."/>
            <person name="Shiraishi A."/>
            <person name="Nakayama K."/>
            <person name="Satake H."/>
        </authorList>
    </citation>
    <scope>NUCLEOTIDE SEQUENCE</scope>
</reference>
<gene>
    <name evidence="1" type="ORF">Tco_1123713</name>
</gene>
<evidence type="ECO:0000313" key="1">
    <source>
        <dbReference type="EMBL" id="GJU07283.1"/>
    </source>
</evidence>